<dbReference type="GO" id="GO:0030956">
    <property type="term" value="C:glutamyl-tRNA(Gln) amidotransferase complex"/>
    <property type="evidence" value="ECO:0007669"/>
    <property type="project" value="InterPro"/>
</dbReference>
<dbReference type="NCBIfam" id="TIGR00132">
    <property type="entry name" value="gatA"/>
    <property type="match status" value="1"/>
</dbReference>
<feature type="active site" description="Charge relay system" evidence="10">
    <location>
        <position position="150"/>
    </location>
</feature>
<evidence type="ECO:0000256" key="8">
    <source>
        <dbReference type="ARBA" id="ARBA00022917"/>
    </source>
</evidence>
<evidence type="ECO:0000256" key="9">
    <source>
        <dbReference type="ARBA" id="ARBA00047407"/>
    </source>
</evidence>
<evidence type="ECO:0000313" key="12">
    <source>
        <dbReference type="EMBL" id="MDB0523152.1"/>
    </source>
</evidence>
<keyword evidence="5 10" id="KW-0436">Ligase</keyword>
<dbReference type="EC" id="6.3.5.7" evidence="3 10"/>
<organism evidence="12 13">
    <name type="scientific">Ralstonia solanacearum</name>
    <name type="common">Pseudomonas solanacearum</name>
    <dbReference type="NCBI Taxonomy" id="305"/>
    <lineage>
        <taxon>Bacteria</taxon>
        <taxon>Pseudomonadati</taxon>
        <taxon>Pseudomonadota</taxon>
        <taxon>Betaproteobacteria</taxon>
        <taxon>Burkholderiales</taxon>
        <taxon>Burkholderiaceae</taxon>
        <taxon>Ralstonia</taxon>
        <taxon>Ralstonia solanacearum species complex</taxon>
    </lineage>
</organism>
<dbReference type="SUPFAM" id="SSF75304">
    <property type="entry name" value="Amidase signature (AS) enzymes"/>
    <property type="match status" value="1"/>
</dbReference>
<dbReference type="PROSITE" id="PS00571">
    <property type="entry name" value="AMIDASES"/>
    <property type="match status" value="1"/>
</dbReference>
<accession>A0AAE3T554</accession>
<feature type="active site" description="Charge relay system" evidence="10">
    <location>
        <position position="75"/>
    </location>
</feature>
<keyword evidence="7 10" id="KW-0067">ATP-binding</keyword>
<evidence type="ECO:0000256" key="3">
    <source>
        <dbReference type="ARBA" id="ARBA00012739"/>
    </source>
</evidence>
<dbReference type="PANTHER" id="PTHR11895:SF151">
    <property type="entry name" value="GLUTAMYL-TRNA(GLN) AMIDOTRANSFERASE SUBUNIT A"/>
    <property type="match status" value="1"/>
</dbReference>
<gene>
    <name evidence="10 12" type="primary">gatA</name>
    <name evidence="12" type="ORF">LBW55_16235</name>
</gene>
<evidence type="ECO:0000256" key="10">
    <source>
        <dbReference type="HAMAP-Rule" id="MF_00120"/>
    </source>
</evidence>
<evidence type="ECO:0000256" key="2">
    <source>
        <dbReference type="ARBA" id="ARBA00011123"/>
    </source>
</evidence>
<dbReference type="Gene3D" id="3.90.1300.10">
    <property type="entry name" value="Amidase signature (AS) domain"/>
    <property type="match status" value="1"/>
</dbReference>
<dbReference type="InterPro" id="IPR023631">
    <property type="entry name" value="Amidase_dom"/>
</dbReference>
<protein>
    <recommendedName>
        <fullName evidence="4 10">Glutamyl-tRNA(Gln) amidotransferase subunit A</fullName>
        <shortName evidence="10">Glu-ADT subunit A</shortName>
        <ecNumber evidence="3 10">6.3.5.7</ecNumber>
    </recommendedName>
</protein>
<dbReference type="Proteomes" id="UP001143674">
    <property type="component" value="Unassembled WGS sequence"/>
</dbReference>
<evidence type="ECO:0000256" key="6">
    <source>
        <dbReference type="ARBA" id="ARBA00022741"/>
    </source>
</evidence>
<dbReference type="HAMAP" id="MF_00120">
    <property type="entry name" value="GatA"/>
    <property type="match status" value="1"/>
</dbReference>
<comment type="similarity">
    <text evidence="1 10">Belongs to the amidase family. GatA subfamily.</text>
</comment>
<reference evidence="12" key="1">
    <citation type="submission" date="2021-09" db="EMBL/GenBank/DDBJ databases">
        <title>Genomic analysis of Ralstonia spp.</title>
        <authorList>
            <person name="Aburjaile F."/>
            <person name="Ariute J.C."/>
            <person name="Pais A.K.L."/>
            <person name="Albuquerque G.M.R."/>
            <person name="Silva A.M.F."/>
            <person name="Brenig B."/>
            <person name="Azevedo V."/>
            <person name="Matiuzzi M."/>
            <person name="Ramos R."/>
            <person name="Goes-Neto A."/>
            <person name="Soares S."/>
            <person name="Iseppon A.M.B."/>
            <person name="Souza E."/>
            <person name="Gama M."/>
        </authorList>
    </citation>
    <scope>NUCLEOTIDE SEQUENCE</scope>
    <source>
        <strain evidence="12">B4</strain>
    </source>
</reference>
<dbReference type="PANTHER" id="PTHR11895">
    <property type="entry name" value="TRANSAMIDASE"/>
    <property type="match status" value="1"/>
</dbReference>
<dbReference type="AlphaFoldDB" id="A0AAE3T554"/>
<name>A0AAE3T554_RALSL</name>
<dbReference type="RefSeq" id="WP_039569892.1">
    <property type="nucleotide sequence ID" value="NZ_JABZEH010000001.1"/>
</dbReference>
<dbReference type="Pfam" id="PF01425">
    <property type="entry name" value="Amidase"/>
    <property type="match status" value="1"/>
</dbReference>
<dbReference type="InterPro" id="IPR036928">
    <property type="entry name" value="AS_sf"/>
</dbReference>
<evidence type="ECO:0000256" key="7">
    <source>
        <dbReference type="ARBA" id="ARBA00022840"/>
    </source>
</evidence>
<evidence type="ECO:0000256" key="1">
    <source>
        <dbReference type="ARBA" id="ARBA00008069"/>
    </source>
</evidence>
<dbReference type="EMBL" id="JAIVEX010000008">
    <property type="protein sequence ID" value="MDB0523152.1"/>
    <property type="molecule type" value="Genomic_DNA"/>
</dbReference>
<evidence type="ECO:0000259" key="11">
    <source>
        <dbReference type="Pfam" id="PF01425"/>
    </source>
</evidence>
<dbReference type="GO" id="GO:0006412">
    <property type="term" value="P:translation"/>
    <property type="evidence" value="ECO:0007669"/>
    <property type="project" value="UniProtKB-UniRule"/>
</dbReference>
<comment type="function">
    <text evidence="10">Allows the formation of correctly charged Gln-tRNA(Gln) through the transamidation of misacylated Glu-tRNA(Gln) in organisms which lack glutaminyl-tRNA synthetase. The reaction takes place in the presence of glutamine and ATP through an activated gamma-phospho-Glu-tRNA(Gln).</text>
</comment>
<feature type="active site" description="Acyl-ester intermediate" evidence="10">
    <location>
        <position position="174"/>
    </location>
</feature>
<comment type="caution">
    <text evidence="12">The sequence shown here is derived from an EMBL/GenBank/DDBJ whole genome shotgun (WGS) entry which is preliminary data.</text>
</comment>
<comment type="subunit">
    <text evidence="2 10">Heterotrimer of A, B and C subunits.</text>
</comment>
<dbReference type="InterPro" id="IPR020556">
    <property type="entry name" value="Amidase_CS"/>
</dbReference>
<proteinExistence type="inferred from homology"/>
<evidence type="ECO:0000256" key="5">
    <source>
        <dbReference type="ARBA" id="ARBA00022598"/>
    </source>
</evidence>
<dbReference type="GO" id="GO:0050567">
    <property type="term" value="F:glutaminyl-tRNA synthase (glutamine-hydrolyzing) activity"/>
    <property type="evidence" value="ECO:0007669"/>
    <property type="project" value="UniProtKB-UniRule"/>
</dbReference>
<comment type="catalytic activity">
    <reaction evidence="9 10">
        <text>L-glutamyl-tRNA(Gln) + L-glutamine + ATP + H2O = L-glutaminyl-tRNA(Gln) + L-glutamate + ADP + phosphate + H(+)</text>
        <dbReference type="Rhea" id="RHEA:17521"/>
        <dbReference type="Rhea" id="RHEA-COMP:9681"/>
        <dbReference type="Rhea" id="RHEA-COMP:9684"/>
        <dbReference type="ChEBI" id="CHEBI:15377"/>
        <dbReference type="ChEBI" id="CHEBI:15378"/>
        <dbReference type="ChEBI" id="CHEBI:29985"/>
        <dbReference type="ChEBI" id="CHEBI:30616"/>
        <dbReference type="ChEBI" id="CHEBI:43474"/>
        <dbReference type="ChEBI" id="CHEBI:58359"/>
        <dbReference type="ChEBI" id="CHEBI:78520"/>
        <dbReference type="ChEBI" id="CHEBI:78521"/>
        <dbReference type="ChEBI" id="CHEBI:456216"/>
        <dbReference type="EC" id="6.3.5.7"/>
    </reaction>
</comment>
<dbReference type="GO" id="GO:0005524">
    <property type="term" value="F:ATP binding"/>
    <property type="evidence" value="ECO:0007669"/>
    <property type="project" value="UniProtKB-KW"/>
</dbReference>
<evidence type="ECO:0000313" key="13">
    <source>
        <dbReference type="Proteomes" id="UP001143674"/>
    </source>
</evidence>
<keyword evidence="8 10" id="KW-0648">Protein biosynthesis</keyword>
<keyword evidence="6 10" id="KW-0547">Nucleotide-binding</keyword>
<dbReference type="InterPro" id="IPR000120">
    <property type="entry name" value="Amidase"/>
</dbReference>
<feature type="domain" description="Amidase" evidence="11">
    <location>
        <begin position="22"/>
        <end position="476"/>
    </location>
</feature>
<evidence type="ECO:0000256" key="4">
    <source>
        <dbReference type="ARBA" id="ARBA00014428"/>
    </source>
</evidence>
<dbReference type="InterPro" id="IPR004412">
    <property type="entry name" value="GatA"/>
</dbReference>
<sequence>MTASTLKTLSAQLAAKDVSAVELARHYLSRIEARADLNAFVHVDAEATLAQAQAADARIAAGGAGPLAGIPIAHKDVFVTRGWRATAGSKMLDGYVSPFDATVVERLAAAGMVTLGKTNMDEFAMGSSNENSHFGPVKNPWNVGHVPGGSSGGSAAAVAADLAPAATGTDTGGSIRQPASFSGITGIKPTYGRVSRYGMIAFASSLDQGGPMARTAEDCALLLSAMAGFDARDSTSLEPGRGGDAEDFGRLLGQPLEGADAARPLAGLRIGLPQEYFGAGLADDVRAAVRAALAELEKLGATLVDISLPKTELSIPTYYVIAPAEASSNLSRFDGVRYGHRAAEYRDLADMYRKSRAEGFGWEVKRRILVGTYVLSHGYYDAYYLQAQKIRRIIAQDFRNAFQQCDVIMGPVAPTVAWKLGEKTDDPLQMYLADIFTLSTSLAGLPGMSVPAGFGANGLPVGLQIIGNYFEEARMLQIAHAFQQATDWHARQPAA</sequence>